<gene>
    <name evidence="3" type="ORF">EUA06_20715</name>
</gene>
<feature type="transmembrane region" description="Helical" evidence="2">
    <location>
        <begin position="151"/>
        <end position="171"/>
    </location>
</feature>
<dbReference type="InterPro" id="IPR025495">
    <property type="entry name" value="DUF4386"/>
</dbReference>
<keyword evidence="2" id="KW-1133">Transmembrane helix</keyword>
<keyword evidence="4" id="KW-1185">Reference proteome</keyword>
<dbReference type="OrthoDB" id="1160166at2"/>
<reference evidence="3 4" key="1">
    <citation type="submission" date="2019-01" db="EMBL/GenBank/DDBJ databases">
        <title>Novel species of Nocardioides.</title>
        <authorList>
            <person name="Liu Q."/>
            <person name="Xin Y.-H."/>
        </authorList>
    </citation>
    <scope>NUCLEOTIDE SEQUENCE [LARGE SCALE GENOMIC DNA]</scope>
    <source>
        <strain evidence="3 4">HLT3-15</strain>
    </source>
</reference>
<comment type="caution">
    <text evidence="3">The sequence shown here is derived from an EMBL/GenBank/DDBJ whole genome shotgun (WGS) entry which is preliminary data.</text>
</comment>
<feature type="region of interest" description="Disordered" evidence="1">
    <location>
        <begin position="1"/>
        <end position="26"/>
    </location>
</feature>
<feature type="transmembrane region" description="Helical" evidence="2">
    <location>
        <begin position="235"/>
        <end position="257"/>
    </location>
</feature>
<evidence type="ECO:0000313" key="3">
    <source>
        <dbReference type="EMBL" id="RYB88557.1"/>
    </source>
</evidence>
<protein>
    <submittedName>
        <fullName evidence="3">DUF4386 domain-containing protein</fullName>
    </submittedName>
</protein>
<dbReference type="EMBL" id="SDWS01000013">
    <property type="protein sequence ID" value="RYB88557.1"/>
    <property type="molecule type" value="Genomic_DNA"/>
</dbReference>
<keyword evidence="2" id="KW-0472">Membrane</keyword>
<proteinExistence type="predicted"/>
<dbReference type="Proteomes" id="UP000291838">
    <property type="component" value="Unassembled WGS sequence"/>
</dbReference>
<evidence type="ECO:0000256" key="2">
    <source>
        <dbReference type="SAM" id="Phobius"/>
    </source>
</evidence>
<feature type="compositionally biased region" description="Low complexity" evidence="1">
    <location>
        <begin position="8"/>
        <end position="26"/>
    </location>
</feature>
<feature type="transmembrane region" description="Helical" evidence="2">
    <location>
        <begin position="206"/>
        <end position="228"/>
    </location>
</feature>
<evidence type="ECO:0000256" key="1">
    <source>
        <dbReference type="SAM" id="MobiDB-lite"/>
    </source>
</evidence>
<feature type="transmembrane region" description="Helical" evidence="2">
    <location>
        <begin position="73"/>
        <end position="92"/>
    </location>
</feature>
<feature type="transmembrane region" description="Helical" evidence="2">
    <location>
        <begin position="263"/>
        <end position="285"/>
    </location>
</feature>
<dbReference type="Pfam" id="PF14329">
    <property type="entry name" value="DUF4386"/>
    <property type="match status" value="1"/>
</dbReference>
<keyword evidence="2" id="KW-0812">Transmembrane</keyword>
<organism evidence="3 4">
    <name type="scientific">Nocardioides glacieisoli</name>
    <dbReference type="NCBI Taxonomy" id="1168730"/>
    <lineage>
        <taxon>Bacteria</taxon>
        <taxon>Bacillati</taxon>
        <taxon>Actinomycetota</taxon>
        <taxon>Actinomycetes</taxon>
        <taxon>Propionibacteriales</taxon>
        <taxon>Nocardioidaceae</taxon>
        <taxon>Nocardioides</taxon>
    </lineage>
</organism>
<dbReference type="AlphaFoldDB" id="A0A4Q2RJ22"/>
<accession>A0A4Q2RJ22</accession>
<feature type="transmembrane region" description="Helical" evidence="2">
    <location>
        <begin position="121"/>
        <end position="144"/>
    </location>
</feature>
<name>A0A4Q2RJ22_9ACTN</name>
<sequence length="306" mass="31755">MCSRRPRSLSLPSPSSASSRWPSGSSCAAAASSLERTVSAKASSAPEAAVQAAAHPDNITPVGNSTRALRPRAVVRTAGVLYLVNATCGLFSELVRGRLVDVANPSGTAARIGDSEALFRIGIAADLVGVISGVGIAVLLYVLLRPVSRTLALGASSFLIVQCAILGMNLLHQVDAVMMLDPAGAAGSLPTSQRDALVAMSMDSHVHGYLIALVFGGVHLAILGYLVARASYFPTWLGVLMIVAGAGYLTDSSWHLLVPAYDGAASSAILAPTVMAEIATTVWLLGKGVDDRRFWAAENHRDQVAP</sequence>
<evidence type="ECO:0000313" key="4">
    <source>
        <dbReference type="Proteomes" id="UP000291838"/>
    </source>
</evidence>